<gene>
    <name evidence="2" type="ORF">IDJ77_16800</name>
</gene>
<dbReference type="CDD" id="cd00448">
    <property type="entry name" value="YjgF_YER057c_UK114_family"/>
    <property type="match status" value="1"/>
</dbReference>
<comment type="caution">
    <text evidence="2">The sequence shown here is derived from an EMBL/GenBank/DDBJ whole genome shotgun (WGS) entry which is preliminary data.</text>
</comment>
<dbReference type="InterPro" id="IPR006175">
    <property type="entry name" value="YjgF/YER057c/UK114"/>
</dbReference>
<dbReference type="Pfam" id="PF01042">
    <property type="entry name" value="Ribonuc_L-PSP"/>
    <property type="match status" value="1"/>
</dbReference>
<evidence type="ECO:0000313" key="3">
    <source>
        <dbReference type="Proteomes" id="UP000606600"/>
    </source>
</evidence>
<dbReference type="SUPFAM" id="SSF55298">
    <property type="entry name" value="YjgF-like"/>
    <property type="match status" value="1"/>
</dbReference>
<protein>
    <recommendedName>
        <fullName evidence="4">2-iminobutanoate/2-iminopropanoate deaminase</fullName>
    </recommendedName>
</protein>
<evidence type="ECO:0000313" key="2">
    <source>
        <dbReference type="EMBL" id="MBD1365476.1"/>
    </source>
</evidence>
<reference evidence="2 3" key="1">
    <citation type="submission" date="2020-09" db="EMBL/GenBank/DDBJ databases">
        <title>Novel species of Mucilaginibacter isolated from a glacier on the Tibetan Plateau.</title>
        <authorList>
            <person name="Liu Q."/>
            <person name="Xin Y.-H."/>
        </authorList>
    </citation>
    <scope>NUCLEOTIDE SEQUENCE [LARGE SCALE GENOMIC DNA]</scope>
    <source>
        <strain evidence="2 3">ZT4R22</strain>
    </source>
</reference>
<keyword evidence="3" id="KW-1185">Reference proteome</keyword>
<evidence type="ECO:0008006" key="4">
    <source>
        <dbReference type="Google" id="ProtNLM"/>
    </source>
</evidence>
<proteinExistence type="inferred from homology"/>
<organism evidence="2 3">
    <name type="scientific">Mucilaginibacter pankratovii</name>
    <dbReference type="NCBI Taxonomy" id="2772110"/>
    <lineage>
        <taxon>Bacteria</taxon>
        <taxon>Pseudomonadati</taxon>
        <taxon>Bacteroidota</taxon>
        <taxon>Sphingobacteriia</taxon>
        <taxon>Sphingobacteriales</taxon>
        <taxon>Sphingobacteriaceae</taxon>
        <taxon>Mucilaginibacter</taxon>
    </lineage>
</organism>
<dbReference type="PANTHER" id="PTHR11803">
    <property type="entry name" value="2-IMINOBUTANOATE/2-IMINOPROPANOATE DEAMINASE RIDA"/>
    <property type="match status" value="1"/>
</dbReference>
<name>A0ABR7WT48_9SPHI</name>
<dbReference type="PANTHER" id="PTHR11803:SF58">
    <property type="entry name" value="PROTEIN HMF1-RELATED"/>
    <property type="match status" value="1"/>
</dbReference>
<dbReference type="RefSeq" id="WP_191190129.1">
    <property type="nucleotide sequence ID" value="NZ_JACWMY010000008.1"/>
</dbReference>
<dbReference type="EMBL" id="JACWMY010000008">
    <property type="protein sequence ID" value="MBD1365476.1"/>
    <property type="molecule type" value="Genomic_DNA"/>
</dbReference>
<dbReference type="Gene3D" id="3.30.1330.40">
    <property type="entry name" value="RutC-like"/>
    <property type="match status" value="1"/>
</dbReference>
<evidence type="ECO:0000256" key="1">
    <source>
        <dbReference type="ARBA" id="ARBA00010552"/>
    </source>
</evidence>
<accession>A0ABR7WT48</accession>
<comment type="similarity">
    <text evidence="1">Belongs to the RutC family.</text>
</comment>
<dbReference type="InterPro" id="IPR035959">
    <property type="entry name" value="RutC-like_sf"/>
</dbReference>
<dbReference type="Proteomes" id="UP000606600">
    <property type="component" value="Unassembled WGS sequence"/>
</dbReference>
<sequence>MADRKNFNTDAVPRGTKVFPQAVIANGFIFLSGTVGFSPATGKLISDSFEEQVVQAFANLKTILEAAGSSLNKVVKTSMFMVSGCDPDFSIVNKIYADVFGEEAPARSSPQLMPFPGGILFSVECIALA</sequence>